<gene>
    <name evidence="1" type="ORF">NDM98_06110</name>
</gene>
<dbReference type="InterPro" id="IPR036412">
    <property type="entry name" value="HAD-like_sf"/>
</dbReference>
<dbReference type="Gene3D" id="3.30.1240.10">
    <property type="match status" value="1"/>
</dbReference>
<keyword evidence="1" id="KW-0378">Hydrolase</keyword>
<dbReference type="Gene3D" id="3.40.50.1000">
    <property type="entry name" value="HAD superfamily/HAD-like"/>
    <property type="match status" value="1"/>
</dbReference>
<evidence type="ECO:0000313" key="1">
    <source>
        <dbReference type="EMBL" id="MCM2675103.1"/>
    </source>
</evidence>
<dbReference type="NCBIfam" id="TIGR01484">
    <property type="entry name" value="HAD-SF-IIB"/>
    <property type="match status" value="1"/>
</dbReference>
<dbReference type="PANTHER" id="PTHR10000">
    <property type="entry name" value="PHOSPHOSERINE PHOSPHATASE"/>
    <property type="match status" value="1"/>
</dbReference>
<dbReference type="PANTHER" id="PTHR10000:SF23">
    <property type="entry name" value="5-AMINO-6-(5-PHOSPHO-D-RIBITYLAMINO)URACIL PHOSPHATASE YITU"/>
    <property type="match status" value="1"/>
</dbReference>
<comment type="caution">
    <text evidence="1">The sequence shown here is derived from an EMBL/GenBank/DDBJ whole genome shotgun (WGS) entry which is preliminary data.</text>
</comment>
<dbReference type="SFLD" id="SFLDG01140">
    <property type="entry name" value="C2.B:_Phosphomannomutase_and_P"/>
    <property type="match status" value="1"/>
</dbReference>
<dbReference type="SUPFAM" id="SSF56784">
    <property type="entry name" value="HAD-like"/>
    <property type="match status" value="1"/>
</dbReference>
<proteinExistence type="predicted"/>
<dbReference type="SFLD" id="SFLDS00003">
    <property type="entry name" value="Haloacid_Dehalogenase"/>
    <property type="match status" value="1"/>
</dbReference>
<protein>
    <submittedName>
        <fullName evidence="1">Cof-type HAD-IIB family hydrolase</fullName>
    </submittedName>
</protein>
<dbReference type="EMBL" id="JAMQJY010000001">
    <property type="protein sequence ID" value="MCM2675103.1"/>
    <property type="molecule type" value="Genomic_DNA"/>
</dbReference>
<name>A0ABT0XID4_9BACI</name>
<dbReference type="Proteomes" id="UP001203665">
    <property type="component" value="Unassembled WGS sequence"/>
</dbReference>
<reference evidence="1" key="1">
    <citation type="submission" date="2022-06" db="EMBL/GenBank/DDBJ databases">
        <title>Alkalicoccobacillus porphyridii sp. nov., isolated from a marine red alga, Porphyridium purpureum and reclassification of Shouchella plakortidis and Shouchella gibsonii as Alkalicoccobacillus plakortidis comb. nov. and Alkalicoccobacillus gibsonii comb. nov.</title>
        <authorList>
            <person name="Kim K.H."/>
            <person name="Lee J.K."/>
            <person name="Han D.M."/>
            <person name="Baek J.H."/>
            <person name="Jeon C.O."/>
        </authorList>
    </citation>
    <scope>NUCLEOTIDE SEQUENCE</scope>
    <source>
        <strain evidence="1">DSM 19153</strain>
    </source>
</reference>
<dbReference type="GO" id="GO:0016787">
    <property type="term" value="F:hydrolase activity"/>
    <property type="evidence" value="ECO:0007669"/>
    <property type="project" value="UniProtKB-KW"/>
</dbReference>
<dbReference type="CDD" id="cd07516">
    <property type="entry name" value="HAD_Pase"/>
    <property type="match status" value="1"/>
</dbReference>
<sequence length="273" mass="30086">MMTSKHLIALDLDGTLLTDDKKISSRSKQAIAQAKAEGHLVAISTGRPVRASIQYYRELGLNTPMVNFNGAFVHHPDVSAFGSYHTPLDLKTAKAVIETCEAFQVSNIMVEVIDDFYLRYKDELFVEAFTAGRNPIDYGNLLTLLKDSPTSVLIHPQENQSDSLRNLLQESHAEVIEQRVWGAPWSIIEIIRAGVNKAVGLKRIADYYGIPKDRIIAFGDEDNDLEMLEYAGAGVAMGNAIPSLKTTANFVTGTNEEDGIADYLEEALNLAVK</sequence>
<accession>A0ABT0XID4</accession>
<evidence type="ECO:0000313" key="2">
    <source>
        <dbReference type="Proteomes" id="UP001203665"/>
    </source>
</evidence>
<dbReference type="PROSITE" id="PS01228">
    <property type="entry name" value="COF_1"/>
    <property type="match status" value="1"/>
</dbReference>
<organism evidence="1 2">
    <name type="scientific">Alkalicoccobacillus plakortidis</name>
    <dbReference type="NCBI Taxonomy" id="444060"/>
    <lineage>
        <taxon>Bacteria</taxon>
        <taxon>Bacillati</taxon>
        <taxon>Bacillota</taxon>
        <taxon>Bacilli</taxon>
        <taxon>Bacillales</taxon>
        <taxon>Bacillaceae</taxon>
        <taxon>Alkalicoccobacillus</taxon>
    </lineage>
</organism>
<keyword evidence="2" id="KW-1185">Reference proteome</keyword>
<dbReference type="NCBIfam" id="TIGR00099">
    <property type="entry name" value="Cof-subfamily"/>
    <property type="match status" value="1"/>
</dbReference>
<dbReference type="InterPro" id="IPR006379">
    <property type="entry name" value="HAD-SF_hydro_IIB"/>
</dbReference>
<dbReference type="Pfam" id="PF08282">
    <property type="entry name" value="Hydrolase_3"/>
    <property type="match status" value="1"/>
</dbReference>
<dbReference type="InterPro" id="IPR023214">
    <property type="entry name" value="HAD_sf"/>
</dbReference>
<dbReference type="InterPro" id="IPR000150">
    <property type="entry name" value="Cof"/>
</dbReference>